<organism evidence="1 2">
    <name type="scientific">Methanosarcina barkeri MS</name>
    <dbReference type="NCBI Taxonomy" id="1434108"/>
    <lineage>
        <taxon>Archaea</taxon>
        <taxon>Methanobacteriati</taxon>
        <taxon>Methanobacteriota</taxon>
        <taxon>Stenosarchaea group</taxon>
        <taxon>Methanomicrobia</taxon>
        <taxon>Methanosarcinales</taxon>
        <taxon>Methanosarcinaceae</taxon>
        <taxon>Methanosarcina</taxon>
    </lineage>
</organism>
<dbReference type="Proteomes" id="UP000033033">
    <property type="component" value="Chromosome"/>
</dbReference>
<dbReference type="KEGG" id="mby:MSBRM_2275"/>
<dbReference type="RefSeq" id="WP_052712879.1">
    <property type="nucleotide sequence ID" value="NZ_CP009528.1"/>
</dbReference>
<dbReference type="PATRIC" id="fig|1434108.4.peg.2910"/>
<accession>A0A0E3QX00</accession>
<proteinExistence type="predicted"/>
<keyword evidence="2" id="KW-1185">Reference proteome</keyword>
<name>A0A0E3QX00_METBA</name>
<dbReference type="InterPro" id="IPR029063">
    <property type="entry name" value="SAM-dependent_MTases_sf"/>
</dbReference>
<dbReference type="Gene3D" id="3.40.50.150">
    <property type="entry name" value="Vaccinia Virus protein VP39"/>
    <property type="match status" value="1"/>
</dbReference>
<dbReference type="SUPFAM" id="SSF53335">
    <property type="entry name" value="S-adenosyl-L-methionine-dependent methyltransferases"/>
    <property type="match status" value="1"/>
</dbReference>
<evidence type="ECO:0008006" key="3">
    <source>
        <dbReference type="Google" id="ProtNLM"/>
    </source>
</evidence>
<reference evidence="1 2" key="1">
    <citation type="submission" date="2014-07" db="EMBL/GenBank/DDBJ databases">
        <title>Methanogenic archaea and the global carbon cycle.</title>
        <authorList>
            <person name="Henriksen J.R."/>
            <person name="Luke J."/>
            <person name="Reinhart S."/>
            <person name="Benedict M.N."/>
            <person name="Youngblut N.D."/>
            <person name="Metcalf M.E."/>
            <person name="Whitaker R.J."/>
            <person name="Metcalf W.W."/>
        </authorList>
    </citation>
    <scope>NUCLEOTIDE SEQUENCE [LARGE SCALE GENOMIC DNA]</scope>
    <source>
        <strain evidence="1 2">MS</strain>
    </source>
</reference>
<dbReference type="HOGENOM" id="CLU_825530_0_0_2"/>
<evidence type="ECO:0000313" key="1">
    <source>
        <dbReference type="EMBL" id="AKB55273.1"/>
    </source>
</evidence>
<sequence>MEYMFKFCNLPDDKSTVKMVNEAASRLHYKLKGINLETLDISDYNKKYFGSLLGNLHSNLQRYAYILVWSITKIDVPLNKFVFLDYGGGSGMLSLLAKECNIGTVIYNDIYDVSARDAELIGKAIGEQADYYIPGDIDEVIDFLKNNSINCNAIANYDVIEHIYDIEEFLKKISLISNNNLKVFFSSGANPYNPFIKRKLIKYHQMCELVDREQLFGDKKRDLLEAYSKIRSKLIKSLNPDLSEDQVAYLVTATRGMVESDIKKAVNEFSASGSITLKQKYPQYPSNTCDPYTGNWAEHLMDIYHLRNVLQSENFQADVWRGYYGDSNTLLKCLAARSLNFLIKNSGRHGLVLSPFFTLCGNIAPLSSN</sequence>
<dbReference type="EMBL" id="CP009528">
    <property type="protein sequence ID" value="AKB55273.1"/>
    <property type="molecule type" value="Genomic_DNA"/>
</dbReference>
<dbReference type="AlphaFoldDB" id="A0A0E3QX00"/>
<dbReference type="GeneID" id="24845544"/>
<protein>
    <recommendedName>
        <fullName evidence="3">Class I SAM-dependent methyltransferase</fullName>
    </recommendedName>
</protein>
<evidence type="ECO:0000313" key="2">
    <source>
        <dbReference type="Proteomes" id="UP000033033"/>
    </source>
</evidence>
<gene>
    <name evidence="1" type="ORF">MSBRM_2275</name>
</gene>